<comment type="subcellular location">
    <subcellularLocation>
        <location evidence="1">Cell membrane</location>
        <topology evidence="1">Peripheral membrane protein</topology>
    </subcellularLocation>
</comment>
<feature type="domain" description="ABC transporter" evidence="8">
    <location>
        <begin position="2"/>
        <end position="249"/>
    </location>
</feature>
<proteinExistence type="predicted"/>
<evidence type="ECO:0000259" key="8">
    <source>
        <dbReference type="PROSITE" id="PS50893"/>
    </source>
</evidence>
<dbReference type="PROSITE" id="PS00211">
    <property type="entry name" value="ABC_TRANSPORTER_1"/>
    <property type="match status" value="1"/>
</dbReference>
<dbReference type="InterPro" id="IPR003593">
    <property type="entry name" value="AAA+_ATPase"/>
</dbReference>
<dbReference type="InterPro" id="IPR017871">
    <property type="entry name" value="ABC_transporter-like_CS"/>
</dbReference>
<comment type="caution">
    <text evidence="9">The sequence shown here is derived from an EMBL/GenBank/DDBJ whole genome shotgun (WGS) entry which is preliminary data.</text>
</comment>
<evidence type="ECO:0000256" key="7">
    <source>
        <dbReference type="SAM" id="MobiDB-lite"/>
    </source>
</evidence>
<dbReference type="EMBL" id="LNQE01000006">
    <property type="protein sequence ID" value="KUG30055.1"/>
    <property type="molecule type" value="Genomic_DNA"/>
</dbReference>
<sequence length="282" mass="30297">MLTLTGIAKTFHTGGADAVTALDGVSLSVEKGDFITLIGSNGAGKSTLLNCLAGVFFPDAGTIVLDGTDITALPEYARAGFLGRVFQDPLQGTCASLSIEQNMALAALRGKRRGLSRGVDPRDRDRFRQALASLSLGLEDRLNARVRLLSGGQRQALTMLMATLVRPEVLLLDEHTAALDPKTATHILELTARLVETQRLTTLMVTHNMNQAIRLGNRLIMMHRGRIILDVAGREKQNLTVEALLRRFAALRAPGGPDDFDGPDGQDGLDGADDMTDKMLLA</sequence>
<accession>A0A0W8GAE7</accession>
<dbReference type="InterPro" id="IPR050166">
    <property type="entry name" value="ABC_transporter_ATP-bind"/>
</dbReference>
<gene>
    <name evidence="9" type="ORF">ASZ90_000023</name>
</gene>
<dbReference type="PANTHER" id="PTHR42788:SF7">
    <property type="entry name" value="NITRATE ABC TRANSPORTER ATP-BINDING PROTEIN"/>
    <property type="match status" value="1"/>
</dbReference>
<dbReference type="GO" id="GO:0005886">
    <property type="term" value="C:plasma membrane"/>
    <property type="evidence" value="ECO:0007669"/>
    <property type="project" value="UniProtKB-SubCell"/>
</dbReference>
<evidence type="ECO:0000256" key="3">
    <source>
        <dbReference type="ARBA" id="ARBA00022475"/>
    </source>
</evidence>
<evidence type="ECO:0000256" key="4">
    <source>
        <dbReference type="ARBA" id="ARBA00022741"/>
    </source>
</evidence>
<evidence type="ECO:0000256" key="6">
    <source>
        <dbReference type="ARBA" id="ARBA00023136"/>
    </source>
</evidence>
<evidence type="ECO:0000256" key="2">
    <source>
        <dbReference type="ARBA" id="ARBA00022448"/>
    </source>
</evidence>
<dbReference type="PROSITE" id="PS50893">
    <property type="entry name" value="ABC_TRANSPORTER_2"/>
    <property type="match status" value="1"/>
</dbReference>
<evidence type="ECO:0000256" key="1">
    <source>
        <dbReference type="ARBA" id="ARBA00004202"/>
    </source>
</evidence>
<dbReference type="Pfam" id="PF00005">
    <property type="entry name" value="ABC_tran"/>
    <property type="match status" value="1"/>
</dbReference>
<dbReference type="SUPFAM" id="SSF52540">
    <property type="entry name" value="P-loop containing nucleoside triphosphate hydrolases"/>
    <property type="match status" value="1"/>
</dbReference>
<dbReference type="SMART" id="SM00382">
    <property type="entry name" value="AAA"/>
    <property type="match status" value="1"/>
</dbReference>
<organism evidence="9">
    <name type="scientific">hydrocarbon metagenome</name>
    <dbReference type="NCBI Taxonomy" id="938273"/>
    <lineage>
        <taxon>unclassified sequences</taxon>
        <taxon>metagenomes</taxon>
        <taxon>ecological metagenomes</taxon>
    </lineage>
</organism>
<dbReference type="GO" id="GO:0016887">
    <property type="term" value="F:ATP hydrolysis activity"/>
    <property type="evidence" value="ECO:0007669"/>
    <property type="project" value="InterPro"/>
</dbReference>
<protein>
    <submittedName>
        <fullName evidence="9">Methionine abc transporter atp-binding protein</fullName>
    </submittedName>
</protein>
<name>A0A0W8GAE7_9ZZZZ</name>
<keyword evidence="6" id="KW-0472">Membrane</keyword>
<dbReference type="Gene3D" id="3.40.50.300">
    <property type="entry name" value="P-loop containing nucleotide triphosphate hydrolases"/>
    <property type="match status" value="1"/>
</dbReference>
<evidence type="ECO:0000256" key="5">
    <source>
        <dbReference type="ARBA" id="ARBA00022840"/>
    </source>
</evidence>
<reference evidence="9" key="1">
    <citation type="journal article" date="2015" name="Proc. Natl. Acad. Sci. U.S.A.">
        <title>Networks of energetic and metabolic interactions define dynamics in microbial communities.</title>
        <authorList>
            <person name="Embree M."/>
            <person name="Liu J.K."/>
            <person name="Al-Bassam M.M."/>
            <person name="Zengler K."/>
        </authorList>
    </citation>
    <scope>NUCLEOTIDE SEQUENCE</scope>
</reference>
<dbReference type="InterPro" id="IPR003439">
    <property type="entry name" value="ABC_transporter-like_ATP-bd"/>
</dbReference>
<keyword evidence="4" id="KW-0547">Nucleotide-binding</keyword>
<dbReference type="PANTHER" id="PTHR42788">
    <property type="entry name" value="TAURINE IMPORT ATP-BINDING PROTEIN-RELATED"/>
    <property type="match status" value="1"/>
</dbReference>
<keyword evidence="5 9" id="KW-0067">ATP-binding</keyword>
<keyword evidence="2" id="KW-0813">Transport</keyword>
<dbReference type="AlphaFoldDB" id="A0A0W8GAE7"/>
<dbReference type="GO" id="GO:0005524">
    <property type="term" value="F:ATP binding"/>
    <property type="evidence" value="ECO:0007669"/>
    <property type="project" value="UniProtKB-KW"/>
</dbReference>
<dbReference type="InterPro" id="IPR027417">
    <property type="entry name" value="P-loop_NTPase"/>
</dbReference>
<feature type="region of interest" description="Disordered" evidence="7">
    <location>
        <begin position="255"/>
        <end position="276"/>
    </location>
</feature>
<evidence type="ECO:0000313" key="9">
    <source>
        <dbReference type="EMBL" id="KUG30055.1"/>
    </source>
</evidence>
<keyword evidence="3" id="KW-1003">Cell membrane</keyword>